<evidence type="ECO:0000256" key="5">
    <source>
        <dbReference type="ARBA" id="ARBA00022984"/>
    </source>
</evidence>
<dbReference type="InterPro" id="IPR004268">
    <property type="entry name" value="MurJ"/>
</dbReference>
<proteinExistence type="predicted"/>
<feature type="transmembrane region" description="Helical" evidence="8">
    <location>
        <begin position="231"/>
        <end position="251"/>
    </location>
</feature>
<evidence type="ECO:0000256" key="1">
    <source>
        <dbReference type="ARBA" id="ARBA00004651"/>
    </source>
</evidence>
<feature type="transmembrane region" description="Helical" evidence="8">
    <location>
        <begin position="303"/>
        <end position="323"/>
    </location>
</feature>
<keyword evidence="4" id="KW-0133">Cell shape</keyword>
<feature type="transmembrane region" description="Helical" evidence="8">
    <location>
        <begin position="121"/>
        <end position="146"/>
    </location>
</feature>
<dbReference type="GO" id="GO:0005886">
    <property type="term" value="C:plasma membrane"/>
    <property type="evidence" value="ECO:0007669"/>
    <property type="project" value="UniProtKB-SubCell"/>
</dbReference>
<evidence type="ECO:0000256" key="8">
    <source>
        <dbReference type="SAM" id="Phobius"/>
    </source>
</evidence>
<feature type="transmembrane region" description="Helical" evidence="8">
    <location>
        <begin position="72"/>
        <end position="92"/>
    </location>
</feature>
<dbReference type="EMBL" id="JBBNAE010000010">
    <property type="protein sequence ID" value="KAK9090316.1"/>
    <property type="molecule type" value="Genomic_DNA"/>
</dbReference>
<dbReference type="Proteomes" id="UP001417504">
    <property type="component" value="Unassembled WGS sequence"/>
</dbReference>
<feature type="transmembrane region" description="Helical" evidence="8">
    <location>
        <begin position="335"/>
        <end position="360"/>
    </location>
</feature>
<evidence type="ECO:0000313" key="10">
    <source>
        <dbReference type="Proteomes" id="UP001417504"/>
    </source>
</evidence>
<dbReference type="AlphaFoldDB" id="A0AAP0HN11"/>
<evidence type="ECO:0000256" key="4">
    <source>
        <dbReference type="ARBA" id="ARBA00022960"/>
    </source>
</evidence>
<reference evidence="9 10" key="1">
    <citation type="submission" date="2024-01" db="EMBL/GenBank/DDBJ databases">
        <title>Genome assemblies of Stephania.</title>
        <authorList>
            <person name="Yang L."/>
        </authorList>
    </citation>
    <scope>NUCLEOTIDE SEQUENCE [LARGE SCALE GENOMIC DNA]</scope>
    <source>
        <strain evidence="9">QJT</strain>
        <tissue evidence="9">Leaf</tissue>
    </source>
</reference>
<keyword evidence="10" id="KW-1185">Reference proteome</keyword>
<feature type="transmembrane region" description="Helical" evidence="8">
    <location>
        <begin position="201"/>
        <end position="219"/>
    </location>
</feature>
<evidence type="ECO:0000313" key="9">
    <source>
        <dbReference type="EMBL" id="KAK9090316.1"/>
    </source>
</evidence>
<dbReference type="GO" id="GO:0008360">
    <property type="term" value="P:regulation of cell shape"/>
    <property type="evidence" value="ECO:0007669"/>
    <property type="project" value="UniProtKB-KW"/>
</dbReference>
<gene>
    <name evidence="9" type="ORF">Sjap_023493</name>
</gene>
<feature type="transmembrane region" description="Helical" evidence="8">
    <location>
        <begin position="271"/>
        <end position="291"/>
    </location>
</feature>
<name>A0AAP0HN11_9MAGN</name>
<comment type="subcellular location">
    <subcellularLocation>
        <location evidence="1">Cell membrane</location>
        <topology evidence="1">Multi-pass membrane protein</topology>
    </subcellularLocation>
</comment>
<protein>
    <submittedName>
        <fullName evidence="9">Uncharacterized protein</fullName>
    </submittedName>
</protein>
<evidence type="ECO:0000256" key="7">
    <source>
        <dbReference type="ARBA" id="ARBA00023136"/>
    </source>
</evidence>
<keyword evidence="2" id="KW-1003">Cell membrane</keyword>
<evidence type="ECO:0000256" key="3">
    <source>
        <dbReference type="ARBA" id="ARBA00022692"/>
    </source>
</evidence>
<evidence type="ECO:0000256" key="2">
    <source>
        <dbReference type="ARBA" id="ARBA00022475"/>
    </source>
</evidence>
<dbReference type="PANTHER" id="PTHR43486:SF1">
    <property type="entry name" value="LIPID II FLIPPASE MURJ-RELATED"/>
    <property type="match status" value="1"/>
</dbReference>
<keyword evidence="3 8" id="KW-0812">Transmembrane</keyword>
<keyword evidence="7 8" id="KW-0472">Membrane</keyword>
<dbReference type="PANTHER" id="PTHR43486">
    <property type="entry name" value="LIPID II FLIPPASE MURJ-RELATED"/>
    <property type="match status" value="1"/>
</dbReference>
<sequence>MARETAIIQLKLMVPCIVFSGPVGLGYGRLSAEGNNFIASISPALSSISIAVSCVIYAFIRGSEKIPVDYTLFGGILLACGSSLGIIFQWLIQVTKYKKNRCDVAFMSWLNILKDIDVNEFFMLMIPATLVSGMVPIASITDFYFASFIPGAAAALSYAYLLAMAPLGIISSAIVLPLVPTFSKLTKPSSWTSLMKNLEEAILLCMVIALPLTSTMCVLAKPIVSIVFQRFTFDSAVTTLVSTLLPCYSIGSPFYIIRELLVPVFYAFGDSQLPFFISTLALVSNSFLDWLFISKFCLGAQGLALATSFVHALSASLLLHLLLRKLKGLVNSTALIGPLAQLVACCVVSGITTAVTHGILQPLLSLSILRSSLSLFNYSIIFHAQSL</sequence>
<feature type="transmembrane region" description="Helical" evidence="8">
    <location>
        <begin position="36"/>
        <end position="60"/>
    </location>
</feature>
<accession>A0AAP0HN11</accession>
<keyword evidence="5" id="KW-0573">Peptidoglycan synthesis</keyword>
<dbReference type="PRINTS" id="PR01806">
    <property type="entry name" value="VIRFACTRMVIN"/>
</dbReference>
<keyword evidence="6 8" id="KW-1133">Transmembrane helix</keyword>
<dbReference type="Pfam" id="PF03023">
    <property type="entry name" value="MurJ"/>
    <property type="match status" value="1"/>
</dbReference>
<comment type="caution">
    <text evidence="9">The sequence shown here is derived from an EMBL/GenBank/DDBJ whole genome shotgun (WGS) entry which is preliminary data.</text>
</comment>
<evidence type="ECO:0000256" key="6">
    <source>
        <dbReference type="ARBA" id="ARBA00022989"/>
    </source>
</evidence>
<organism evidence="9 10">
    <name type="scientific">Stephania japonica</name>
    <dbReference type="NCBI Taxonomy" id="461633"/>
    <lineage>
        <taxon>Eukaryota</taxon>
        <taxon>Viridiplantae</taxon>
        <taxon>Streptophyta</taxon>
        <taxon>Embryophyta</taxon>
        <taxon>Tracheophyta</taxon>
        <taxon>Spermatophyta</taxon>
        <taxon>Magnoliopsida</taxon>
        <taxon>Ranunculales</taxon>
        <taxon>Menispermaceae</taxon>
        <taxon>Menispermoideae</taxon>
        <taxon>Cissampelideae</taxon>
        <taxon>Stephania</taxon>
    </lineage>
</organism>
<feature type="transmembrane region" description="Helical" evidence="8">
    <location>
        <begin position="158"/>
        <end position="181"/>
    </location>
</feature>